<dbReference type="Gene3D" id="3.30.70.1320">
    <property type="entry name" value="Multidrug efflux transporter AcrB pore domain like"/>
    <property type="match status" value="2"/>
</dbReference>
<feature type="transmembrane region" description="Helical" evidence="2">
    <location>
        <begin position="511"/>
        <end position="531"/>
    </location>
</feature>
<dbReference type="Proteomes" id="UP000317178">
    <property type="component" value="Chromosome"/>
</dbReference>
<feature type="transmembrane region" description="Helical" evidence="2">
    <location>
        <begin position="440"/>
        <end position="460"/>
    </location>
</feature>
<dbReference type="PRINTS" id="PR00702">
    <property type="entry name" value="ACRIFLAVINRP"/>
</dbReference>
<dbReference type="InterPro" id="IPR018247">
    <property type="entry name" value="EF_Hand_1_Ca_BS"/>
</dbReference>
<feature type="transmembrane region" description="Helical" evidence="2">
    <location>
        <begin position="1071"/>
        <end position="1091"/>
    </location>
</feature>
<dbReference type="PANTHER" id="PTHR32063:SF0">
    <property type="entry name" value="SWARMING MOTILITY PROTEIN SWRC"/>
    <property type="match status" value="1"/>
</dbReference>
<evidence type="ECO:0000256" key="2">
    <source>
        <dbReference type="SAM" id="Phobius"/>
    </source>
</evidence>
<feature type="transmembrane region" description="Helical" evidence="2">
    <location>
        <begin position="12"/>
        <end position="31"/>
    </location>
</feature>
<evidence type="ECO:0000313" key="3">
    <source>
        <dbReference type="EMBL" id="QDU80823.1"/>
    </source>
</evidence>
<dbReference type="InterPro" id="IPR027463">
    <property type="entry name" value="AcrB_DN_DC_subdom"/>
</dbReference>
<dbReference type="KEGG" id="plon:Pla110_25580"/>
<feature type="transmembrane region" description="Helical" evidence="2">
    <location>
        <begin position="466"/>
        <end position="491"/>
    </location>
</feature>
<dbReference type="SUPFAM" id="SSF82693">
    <property type="entry name" value="Multidrug efflux transporter AcrB pore domain, PN1, PN2, PC1 and PC2 subdomains"/>
    <property type="match status" value="2"/>
</dbReference>
<gene>
    <name evidence="3" type="primary">bepE_3</name>
    <name evidence="3" type="ORF">Pla110_25580</name>
</gene>
<dbReference type="OrthoDB" id="9757904at2"/>
<feature type="transmembrane region" description="Helical" evidence="2">
    <location>
        <begin position="543"/>
        <end position="566"/>
    </location>
</feature>
<keyword evidence="2" id="KW-1133">Transmembrane helix</keyword>
<feature type="transmembrane region" description="Helical" evidence="2">
    <location>
        <begin position="1111"/>
        <end position="1137"/>
    </location>
</feature>
<dbReference type="RefSeq" id="WP_144996059.1">
    <property type="nucleotide sequence ID" value="NZ_CP036281.1"/>
</dbReference>
<feature type="transmembrane region" description="Helical" evidence="2">
    <location>
        <begin position="965"/>
        <end position="984"/>
    </location>
</feature>
<dbReference type="SUPFAM" id="SSF82714">
    <property type="entry name" value="Multidrug efflux transporter AcrB TolC docking domain, DN and DC subdomains"/>
    <property type="match status" value="2"/>
</dbReference>
<protein>
    <submittedName>
        <fullName evidence="3">Efflux pump membrane transporter BepE</fullName>
    </submittedName>
</protein>
<dbReference type="Pfam" id="PF00873">
    <property type="entry name" value="ACR_tran"/>
    <property type="match status" value="3"/>
</dbReference>
<dbReference type="SUPFAM" id="SSF82866">
    <property type="entry name" value="Multidrug efflux transporter AcrB transmembrane domain"/>
    <property type="match status" value="2"/>
</dbReference>
<dbReference type="EMBL" id="CP036281">
    <property type="protein sequence ID" value="QDU80823.1"/>
    <property type="molecule type" value="Genomic_DNA"/>
</dbReference>
<dbReference type="Gene3D" id="1.20.1640.10">
    <property type="entry name" value="Multidrug efflux transporter AcrB transmembrane domain"/>
    <property type="match status" value="2"/>
</dbReference>
<dbReference type="GO" id="GO:0042910">
    <property type="term" value="F:xenobiotic transmembrane transporter activity"/>
    <property type="evidence" value="ECO:0007669"/>
    <property type="project" value="TreeGrafter"/>
</dbReference>
<evidence type="ECO:0000256" key="1">
    <source>
        <dbReference type="SAM" id="MobiDB-lite"/>
    </source>
</evidence>
<dbReference type="Gene3D" id="3.30.70.1430">
    <property type="entry name" value="Multidrug efflux transporter AcrB pore domain"/>
    <property type="match status" value="3"/>
</dbReference>
<feature type="transmembrane region" description="Helical" evidence="2">
    <location>
        <begin position="1021"/>
        <end position="1042"/>
    </location>
</feature>
<sequence>MDFIGFAVRNPVKVTVAVIMAVLFGMISLLATPVQLTPDVVEPKITVSTTWPGASAQEVEREIIEEQEEQLKSVEGLSEFESTSSDSRGEIILKFEVGTDLGEARARVSDKLNQVPEYPEDANEPTITTVNPNENAIAWFILQPIPPSIEDMEAFARTHPDVKDELQPFIDEGVTPEFTVLAKLAEKHPALKILIKGKNDPALMKKFAEDFIESRFERVPGVANSNVFGGQEEEVRVVVDPAKLASVQLTITDLRAALQAQNKNTSAGDMWEGKTRNVIRTLGQFRSIEQVEQTVIAVRDNTPIRITDVAHVELNYKKPEGLVRQKGVSALAVNTQQAPETNVLEIMGPPREKLDLNGDGTITSFELSDAKSLYGDSLRIAVEEMNNGALKPRGVQLIQVYDQTEYVTSATDLVQTNIYLGGFLAIVILLIFLRSPRSVLIIGISIPISIIATFVFVRGFGRSINVISLAGMAFAVGMVVDNAIVVLENIFRHYEQSGNPREAAIKGTQEVWGAVLASTLTTLAVFVPVIFVEGQAGQLFRDISIAISCAVGLSLIVSITVIPTAAKHILKDKTGENQSGDSAATQNKKKPGLLSRFFGGLVDGFIGMLRWMQETTGSFMIRVTVLTLFIVTSLVGAWIIMPETEYLPEGNRNLIFAILIPPPGYNINQMIQIGESIEPQLSPYWEAKPGSAEAKALDGPLIDNFFFVARGPMLFMGARSLDPLRAAELIPVMRRATANIPGTFAVIQQSSLFESALSGGRSIEIRLTGPDLEVLVKQAQMAFGMCMQKFPMSEGNQLRPVPSLDLSSPEMHVKPNLEQAAELGMNTVDIGYAVNALVDGAYAGDFWNEGTKIDLVIYGADDYVRYSQNIGQLPLSTPTGRVVSLSTVADIELTSGPEQVVHNERQRSITIQLTPAPQVPLEQAMRIVNDEIRPALMEQPAFQNGNYQISLAGAADKLVSTRRELQWNLMLAVVITYLLMAALFESFIYPVVIMTSISLALVGGLIGLAFLNLYIYQALDMLTMLGFVILIGTVVNNAILIIHQSLNYIREEHMDDKEAILLSVRTRMRPIFMSTLTTVLGMLPLVVPLPILQNGEIIWMSGAGSELYRGLGSVVLGGLIVSTFFTLIVVPIGFSLVRDMRRKTVELVSTATGSDEPIPEPQPTSTSVAHKLGS</sequence>
<organism evidence="3 4">
    <name type="scientific">Polystyrenella longa</name>
    <dbReference type="NCBI Taxonomy" id="2528007"/>
    <lineage>
        <taxon>Bacteria</taxon>
        <taxon>Pseudomonadati</taxon>
        <taxon>Planctomycetota</taxon>
        <taxon>Planctomycetia</taxon>
        <taxon>Planctomycetales</taxon>
        <taxon>Planctomycetaceae</taxon>
        <taxon>Polystyrenella</taxon>
    </lineage>
</organism>
<feature type="transmembrane region" description="Helical" evidence="2">
    <location>
        <begin position="991"/>
        <end position="1015"/>
    </location>
</feature>
<dbReference type="GO" id="GO:0005886">
    <property type="term" value="C:plasma membrane"/>
    <property type="evidence" value="ECO:0007669"/>
    <property type="project" value="TreeGrafter"/>
</dbReference>
<reference evidence="3 4" key="1">
    <citation type="submission" date="2019-02" db="EMBL/GenBank/DDBJ databases">
        <title>Deep-cultivation of Planctomycetes and their phenomic and genomic characterization uncovers novel biology.</title>
        <authorList>
            <person name="Wiegand S."/>
            <person name="Jogler M."/>
            <person name="Boedeker C."/>
            <person name="Pinto D."/>
            <person name="Vollmers J."/>
            <person name="Rivas-Marin E."/>
            <person name="Kohn T."/>
            <person name="Peeters S.H."/>
            <person name="Heuer A."/>
            <person name="Rast P."/>
            <person name="Oberbeckmann S."/>
            <person name="Bunk B."/>
            <person name="Jeske O."/>
            <person name="Meyerdierks A."/>
            <person name="Storesund J.E."/>
            <person name="Kallscheuer N."/>
            <person name="Luecker S."/>
            <person name="Lage O.M."/>
            <person name="Pohl T."/>
            <person name="Merkel B.J."/>
            <person name="Hornburger P."/>
            <person name="Mueller R.-W."/>
            <person name="Bruemmer F."/>
            <person name="Labrenz M."/>
            <person name="Spormann A.M."/>
            <person name="Op den Camp H."/>
            <person name="Overmann J."/>
            <person name="Amann R."/>
            <person name="Jetten M.S.M."/>
            <person name="Mascher T."/>
            <person name="Medema M.H."/>
            <person name="Devos D.P."/>
            <person name="Kaster A.-K."/>
            <person name="Ovreas L."/>
            <person name="Rohde M."/>
            <person name="Galperin M.Y."/>
            <person name="Jogler C."/>
        </authorList>
    </citation>
    <scope>NUCLEOTIDE SEQUENCE [LARGE SCALE GENOMIC DNA]</scope>
    <source>
        <strain evidence="3 4">Pla110</strain>
    </source>
</reference>
<feature type="region of interest" description="Disordered" evidence="1">
    <location>
        <begin position="1148"/>
        <end position="1174"/>
    </location>
</feature>
<dbReference type="InterPro" id="IPR001036">
    <property type="entry name" value="Acrflvin-R"/>
</dbReference>
<evidence type="ECO:0000313" key="4">
    <source>
        <dbReference type="Proteomes" id="UP000317178"/>
    </source>
</evidence>
<name>A0A518CNM9_9PLAN</name>
<keyword evidence="4" id="KW-1185">Reference proteome</keyword>
<keyword evidence="2" id="KW-0472">Membrane</keyword>
<feature type="transmembrane region" description="Helical" evidence="2">
    <location>
        <begin position="416"/>
        <end position="433"/>
    </location>
</feature>
<feature type="transmembrane region" description="Helical" evidence="2">
    <location>
        <begin position="619"/>
        <end position="641"/>
    </location>
</feature>
<dbReference type="PANTHER" id="PTHR32063">
    <property type="match status" value="1"/>
</dbReference>
<dbReference type="Gene3D" id="3.30.2090.10">
    <property type="entry name" value="Multidrug efflux transporter AcrB TolC docking domain, DN and DC subdomains"/>
    <property type="match status" value="2"/>
</dbReference>
<accession>A0A518CNM9</accession>
<dbReference type="Gene3D" id="3.30.70.1440">
    <property type="entry name" value="Multidrug efflux transporter AcrB pore domain"/>
    <property type="match status" value="1"/>
</dbReference>
<proteinExistence type="predicted"/>
<dbReference type="PROSITE" id="PS00018">
    <property type="entry name" value="EF_HAND_1"/>
    <property type="match status" value="1"/>
</dbReference>
<dbReference type="AlphaFoldDB" id="A0A518CNM9"/>
<keyword evidence="2" id="KW-0812">Transmembrane</keyword>